<reference evidence="1 2" key="1">
    <citation type="submission" date="2021-08" db="EMBL/GenBank/DDBJ databases">
        <title>The highly contiguous genome resource for Trichoderma semiorbis FJ059, a fungal antagonistic to plant pathogens.</title>
        <authorList>
            <person name="Liu T."/>
        </authorList>
    </citation>
    <scope>NUCLEOTIDE SEQUENCE [LARGE SCALE GENOMIC DNA]</scope>
    <source>
        <strain evidence="1 2">FJ059</strain>
    </source>
</reference>
<dbReference type="Pfam" id="PF20219">
    <property type="entry name" value="DUF6579"/>
    <property type="match status" value="1"/>
</dbReference>
<dbReference type="Proteomes" id="UP000826573">
    <property type="component" value="Unassembled WGS sequence"/>
</dbReference>
<organism evidence="1 2">
    <name type="scientific">Trichoderma semiorbis</name>
    <dbReference type="NCBI Taxonomy" id="1491008"/>
    <lineage>
        <taxon>Eukaryota</taxon>
        <taxon>Fungi</taxon>
        <taxon>Dikarya</taxon>
        <taxon>Ascomycota</taxon>
        <taxon>Pezizomycotina</taxon>
        <taxon>Sordariomycetes</taxon>
        <taxon>Hypocreomycetidae</taxon>
        <taxon>Hypocreales</taxon>
        <taxon>Hypocreaceae</taxon>
        <taxon>Trichoderma</taxon>
    </lineage>
</organism>
<dbReference type="EMBL" id="JAIMJC010000001">
    <property type="protein sequence ID" value="KAH0532713.1"/>
    <property type="molecule type" value="Genomic_DNA"/>
</dbReference>
<evidence type="ECO:0000313" key="2">
    <source>
        <dbReference type="Proteomes" id="UP000826573"/>
    </source>
</evidence>
<proteinExistence type="predicted"/>
<protein>
    <submittedName>
        <fullName evidence="1">Uncharacterized protein</fullName>
    </submittedName>
</protein>
<dbReference type="InterPro" id="IPR046486">
    <property type="entry name" value="DUF6579"/>
</dbReference>
<accession>A0A9P8HS37</accession>
<gene>
    <name evidence="1" type="ORF">TsFJ059_001366</name>
</gene>
<evidence type="ECO:0000313" key="1">
    <source>
        <dbReference type="EMBL" id="KAH0532713.1"/>
    </source>
</evidence>
<comment type="caution">
    <text evidence="1">The sequence shown here is derived from an EMBL/GenBank/DDBJ whole genome shotgun (WGS) entry which is preliminary data.</text>
</comment>
<sequence length="468" mass="50894">MDACPVDAIDTVNTVLALPVNLTAMYKNTSEGRLADSKRKMVDIAAKRFPELADAMVEESKSLIELRNKLGQAALEDSRSYRELASTQIQLNKTQAWGIVTTANATERIAEAIEDVSATVARNSETIAGAIEDVSTTFAHNTETIAASFNMVAENSQRIADSADYVVRELHGIQLIGRSLVDHINYYGRWMQTVSAIQIAQGYQAIQVLTDISEHLGEANNIAVSGSGGPNGFAQHVYDFINERVDEVDPTEGDTHRFFVYHPDTNWYGAFHRLIREDPLSPMFCAKSDNLDTLCQFMQHIRTQLNAESDDGKSIVFHLLIPSWYRISIKEPLHFPESLQPFRVEGRKHKGSPLVSFNLPAAPAKLLNGVANVLDPKSQNTIAEGVSAAVTLPTVGWGINGACLAAGAGLGVVTGLGALIAIPVWIVTAVPTMGIAAPVISETIYDALREEAPRVIGSTRRLNLGRMS</sequence>
<keyword evidence="2" id="KW-1185">Reference proteome</keyword>
<dbReference type="AlphaFoldDB" id="A0A9P8HS37"/>
<name>A0A9P8HS37_9HYPO</name>